<comment type="subunit">
    <text evidence="2">Homodimer.</text>
</comment>
<sequence>MIDQSLLDAVKSYSENMTRPISFVLGSGEHAKRAELIDFLTKIAGTTDKIQFNAQDDAFIDSSLPSPISFAVRSHIDGTLTDTGIVFSGIPGGHEFTSLILAILQAGGHTLKLDEGIQKLIKRINKPLQFQTFVSLSCHSCPDVVQALNQFALLNDGISNEMIDGALFQELVDANNIQGVPAVFLNGKPFANGLIDTGKLIDKLQEQFPDLLSESSTDDAEQLEQQDVTIIGAGPAGVAAAIYTARKGLKVTMVADRIGGQVKDTQDIENLISIPLTTGTTLSNNFVTHLQAYDITLKQSVSVKEISETEDENYRIQLNTGETFTTRSIILATGAQWRKLNVPGEEENIGKGVAYCPHCDGPFFKGKDVSVIGGGNSGIEAALDLAGIVKHVTVFEFADTLKADQVLINKAKEKANIEIITGAATKEIKATDGKVTSIVYEERSSGEIKELDLAAIFVQIGLVPNSEFVKGFVDLNRFGEIEIDERCRTDRKGIFACGDVTTVPFKQINIAMGEGSKAALSAFEYLVMQ</sequence>
<gene>
    <name evidence="15" type="ORF">AOC03_04470</name>
</gene>
<dbReference type="KEGG" id="pur:AOC03_04470"/>
<dbReference type="NCBIfam" id="TIGR03140">
    <property type="entry name" value="AhpF"/>
    <property type="match status" value="1"/>
</dbReference>
<dbReference type="GO" id="GO:0050660">
    <property type="term" value="F:flavin adenine dinucleotide binding"/>
    <property type="evidence" value="ECO:0007669"/>
    <property type="project" value="InterPro"/>
</dbReference>
<keyword evidence="4" id="KW-0285">Flavoprotein</keyword>
<dbReference type="CDD" id="cd02974">
    <property type="entry name" value="AhpF_NTD_N"/>
    <property type="match status" value="1"/>
</dbReference>
<evidence type="ECO:0000256" key="9">
    <source>
        <dbReference type="ARBA" id="ARBA00023284"/>
    </source>
</evidence>
<dbReference type="InterPro" id="IPR012081">
    <property type="entry name" value="Alkyl_hydroperoxide_Rdtase_suF"/>
</dbReference>
<comment type="cofactor">
    <cofactor evidence="11">
        <name>FAD</name>
        <dbReference type="ChEBI" id="CHEBI:57692"/>
    </cofactor>
    <text evidence="11">Binds 1 FAD per subunit.</text>
</comment>
<dbReference type="InterPro" id="IPR036249">
    <property type="entry name" value="Thioredoxin-like_sf"/>
</dbReference>
<protein>
    <recommendedName>
        <fullName evidence="3">Alkyl hydroperoxide reductase subunit F</fullName>
    </recommendedName>
</protein>
<dbReference type="EMBL" id="CP012678">
    <property type="protein sequence ID" value="ALF59399.1"/>
    <property type="molecule type" value="Genomic_DNA"/>
</dbReference>
<dbReference type="InterPro" id="IPR008255">
    <property type="entry name" value="Pyr_nucl-diS_OxRdtase_2_AS"/>
</dbReference>
<evidence type="ECO:0000313" key="15">
    <source>
        <dbReference type="EMBL" id="ALF59399.1"/>
    </source>
</evidence>
<evidence type="ECO:0000256" key="7">
    <source>
        <dbReference type="ARBA" id="ARBA00023027"/>
    </source>
</evidence>
<feature type="disulfide bond" description="Redox-active" evidence="12">
    <location>
        <begin position="356"/>
        <end position="359"/>
    </location>
</feature>
<evidence type="ECO:0000259" key="13">
    <source>
        <dbReference type="Pfam" id="PF07992"/>
    </source>
</evidence>
<evidence type="ECO:0000313" key="16">
    <source>
        <dbReference type="Proteomes" id="UP000059847"/>
    </source>
</evidence>
<evidence type="ECO:0000256" key="1">
    <source>
        <dbReference type="ARBA" id="ARBA00009333"/>
    </source>
</evidence>
<dbReference type="CDD" id="cd03026">
    <property type="entry name" value="AhpF_NTD_C"/>
    <property type="match status" value="1"/>
</dbReference>
<feature type="domain" description="Thioredoxin-like fold" evidence="14">
    <location>
        <begin position="134"/>
        <end position="204"/>
    </location>
</feature>
<evidence type="ECO:0000256" key="4">
    <source>
        <dbReference type="ARBA" id="ARBA00022630"/>
    </source>
</evidence>
<dbReference type="InterPro" id="IPR044141">
    <property type="entry name" value="AhpF_NTD_C"/>
</dbReference>
<keyword evidence="6" id="KW-0560">Oxidoreductase</keyword>
<evidence type="ECO:0000256" key="3">
    <source>
        <dbReference type="ARBA" id="ARBA00020059"/>
    </source>
</evidence>
<keyword evidence="8 12" id="KW-1015">Disulfide bond</keyword>
<keyword evidence="16" id="KW-1185">Reference proteome</keyword>
<dbReference type="PRINTS" id="PR00368">
    <property type="entry name" value="FADPNR"/>
</dbReference>
<keyword evidence="9 12" id="KW-0676">Redox-active center</keyword>
<dbReference type="GO" id="GO:0102039">
    <property type="term" value="F:NADH-dependent peroxiredoxin activity"/>
    <property type="evidence" value="ECO:0007669"/>
    <property type="project" value="InterPro"/>
</dbReference>
<evidence type="ECO:0000256" key="12">
    <source>
        <dbReference type="PIRSR" id="PIRSR000238-2"/>
    </source>
</evidence>
<dbReference type="AlphaFoldDB" id="A0A0M4TUR2"/>
<feature type="domain" description="FAD/NAD(P)-binding" evidence="13">
    <location>
        <begin position="227"/>
        <end position="515"/>
    </location>
</feature>
<feature type="binding site" evidence="11">
    <location>
        <begin position="368"/>
        <end position="382"/>
    </location>
    <ligand>
        <name>NAD(+)</name>
        <dbReference type="ChEBI" id="CHEBI:57540"/>
    </ligand>
</feature>
<dbReference type="Gene3D" id="3.40.30.80">
    <property type="match status" value="1"/>
</dbReference>
<evidence type="ECO:0000256" key="6">
    <source>
        <dbReference type="ARBA" id="ARBA00023002"/>
    </source>
</evidence>
<evidence type="ECO:0000256" key="5">
    <source>
        <dbReference type="ARBA" id="ARBA00022827"/>
    </source>
</evidence>
<dbReference type="Proteomes" id="UP000059847">
    <property type="component" value="Chromosome"/>
</dbReference>
<dbReference type="InterPro" id="IPR036188">
    <property type="entry name" value="FAD/NAD-bd_sf"/>
</dbReference>
<dbReference type="SUPFAM" id="SSF52833">
    <property type="entry name" value="Thioredoxin-like"/>
    <property type="match status" value="2"/>
</dbReference>
<feature type="binding site" evidence="11">
    <location>
        <begin position="227"/>
        <end position="242"/>
    </location>
    <ligand>
        <name>FAD</name>
        <dbReference type="ChEBI" id="CHEBI:57692"/>
    </ligand>
</feature>
<dbReference type="PIRSF" id="PIRSF000238">
    <property type="entry name" value="AhpF"/>
    <property type="match status" value="1"/>
</dbReference>
<keyword evidence="7 11" id="KW-0520">NAD</keyword>
<dbReference type="PANTHER" id="PTHR48105">
    <property type="entry name" value="THIOREDOXIN REDUCTASE 1-RELATED-RELATED"/>
    <property type="match status" value="1"/>
</dbReference>
<dbReference type="SUPFAM" id="SSF51905">
    <property type="entry name" value="FAD/NAD(P)-binding domain"/>
    <property type="match status" value="1"/>
</dbReference>
<dbReference type="PRINTS" id="PR00469">
    <property type="entry name" value="PNDRDTASEII"/>
</dbReference>
<evidence type="ECO:0000259" key="14">
    <source>
        <dbReference type="Pfam" id="PF13192"/>
    </source>
</evidence>
<dbReference type="Pfam" id="PF07992">
    <property type="entry name" value="Pyr_redox_2"/>
    <property type="match status" value="1"/>
</dbReference>
<keyword evidence="5 11" id="KW-0274">FAD</keyword>
<dbReference type="GO" id="GO:0000302">
    <property type="term" value="P:response to reactive oxygen species"/>
    <property type="evidence" value="ECO:0007669"/>
    <property type="project" value="InterPro"/>
</dbReference>
<evidence type="ECO:0000256" key="8">
    <source>
        <dbReference type="ARBA" id="ARBA00023157"/>
    </source>
</evidence>
<dbReference type="Pfam" id="PF13192">
    <property type="entry name" value="Thioredoxin_3"/>
    <property type="match status" value="1"/>
</dbReference>
<evidence type="ECO:0000256" key="10">
    <source>
        <dbReference type="ARBA" id="ARBA00024806"/>
    </source>
</evidence>
<comment type="function">
    <text evidence="10">Serves to protect the cell against DNA damage by alkyl hydroperoxides. It can use either NADH or NADPH as electron donor for direct reduction of redox dyes or of alkyl hydroperoxides when combined with the AhpC protein.</text>
</comment>
<reference evidence="15 16" key="1">
    <citation type="submission" date="2015-09" db="EMBL/GenBank/DDBJ databases">
        <title>Complete genome of Psychrobacter urativorans R10.10B.</title>
        <authorList>
            <person name="See-Too W.S."/>
            <person name="Chan K.G."/>
        </authorList>
    </citation>
    <scope>NUCLEOTIDE SEQUENCE [LARGE SCALE GENOMIC DNA]</scope>
    <source>
        <strain evidence="15 16">R10.10B</strain>
    </source>
</reference>
<comment type="similarity">
    <text evidence="1">Belongs to the class-II pyridine nucleotide-disulfide oxidoreductase family.</text>
</comment>
<dbReference type="InterPro" id="IPR012336">
    <property type="entry name" value="Thioredoxin-like_fold"/>
</dbReference>
<name>A0A0M4TUR2_9GAMM</name>
<organism evidence="15 16">
    <name type="scientific">Psychrobacter urativorans</name>
    <dbReference type="NCBI Taxonomy" id="45610"/>
    <lineage>
        <taxon>Bacteria</taxon>
        <taxon>Pseudomonadati</taxon>
        <taxon>Pseudomonadota</taxon>
        <taxon>Gammaproteobacteria</taxon>
        <taxon>Moraxellales</taxon>
        <taxon>Moraxellaceae</taxon>
        <taxon>Psychrobacter</taxon>
    </lineage>
</organism>
<dbReference type="PROSITE" id="PS00573">
    <property type="entry name" value="PYRIDINE_REDOX_2"/>
    <property type="match status" value="1"/>
</dbReference>
<dbReference type="RefSeq" id="WP_062533785.1">
    <property type="nucleotide sequence ID" value="NZ_CP012678.1"/>
</dbReference>
<dbReference type="GO" id="GO:0051287">
    <property type="term" value="F:NAD binding"/>
    <property type="evidence" value="ECO:0007669"/>
    <property type="project" value="InterPro"/>
</dbReference>
<dbReference type="Gene3D" id="3.50.50.60">
    <property type="entry name" value="FAD/NAD(P)-binding domain"/>
    <property type="match status" value="2"/>
</dbReference>
<dbReference type="InterPro" id="IPR023753">
    <property type="entry name" value="FAD/NAD-binding_dom"/>
</dbReference>
<dbReference type="InterPro" id="IPR050097">
    <property type="entry name" value="Ferredoxin-NADP_redctase_2"/>
</dbReference>
<dbReference type="OrthoDB" id="9806179at2"/>
<dbReference type="PROSITE" id="PS51354">
    <property type="entry name" value="GLUTAREDOXIN_2"/>
    <property type="match status" value="1"/>
</dbReference>
<evidence type="ECO:0000256" key="11">
    <source>
        <dbReference type="PIRSR" id="PIRSR000238-1"/>
    </source>
</evidence>
<evidence type="ECO:0000256" key="2">
    <source>
        <dbReference type="ARBA" id="ARBA00011738"/>
    </source>
</evidence>
<accession>A0A0M4TUR2</accession>
<feature type="binding site" evidence="11">
    <location>
        <begin position="489"/>
        <end position="499"/>
    </location>
    <ligand>
        <name>FAD</name>
        <dbReference type="ChEBI" id="CHEBI:57692"/>
    </ligand>
</feature>
<dbReference type="GO" id="GO:0016668">
    <property type="term" value="F:oxidoreductase activity, acting on a sulfur group of donors, NAD(P) as acceptor"/>
    <property type="evidence" value="ECO:0007669"/>
    <property type="project" value="UniProtKB-ARBA"/>
</dbReference>
<dbReference type="InterPro" id="IPR044142">
    <property type="entry name" value="AhpF_NTD_N"/>
</dbReference>
<keyword evidence="11" id="KW-0521">NADP</keyword>
<dbReference type="STRING" id="45610.AOC03_04470"/>
<proteinExistence type="inferred from homology"/>